<sequence length="191" mass="21557">MVSRTSQFSCIVYLANGRLRHPHQCRCHGRFFSAGLGTSSEVQSLNSRGKYFTLDPVEMEPVFGIHLVSYSSEEGDFYTPDALQGKYVLTSGDETAAYRKSGKDKMEQTALGAETTYNEESLAINLHNTIDAAPYRVAWYDYGPVSPAKRFTYCAYRRLQELSPDWQEYYPTCCIKKQPQCVTSIKSGIVL</sequence>
<organism evidence="1 2">
    <name type="scientific">Trypanosoma rangeli</name>
    <dbReference type="NCBI Taxonomy" id="5698"/>
    <lineage>
        <taxon>Eukaryota</taxon>
        <taxon>Discoba</taxon>
        <taxon>Euglenozoa</taxon>
        <taxon>Kinetoplastea</taxon>
        <taxon>Metakinetoplastina</taxon>
        <taxon>Trypanosomatida</taxon>
        <taxon>Trypanosomatidae</taxon>
        <taxon>Trypanosoma</taxon>
        <taxon>Herpetosoma</taxon>
    </lineage>
</organism>
<dbReference type="EMBL" id="MKGL01000393">
    <property type="protein sequence ID" value="RNE99349.1"/>
    <property type="molecule type" value="Genomic_DNA"/>
</dbReference>
<accession>A0A422N1M8</accession>
<evidence type="ECO:0000313" key="1">
    <source>
        <dbReference type="EMBL" id="RNE99349.1"/>
    </source>
</evidence>
<dbReference type="VEuPathDB" id="TriTrypDB:TRSC58_02645"/>
<proteinExistence type="predicted"/>
<dbReference type="OrthoDB" id="256428at2759"/>
<dbReference type="RefSeq" id="XP_029235149.1">
    <property type="nucleotide sequence ID" value="XM_029384991.1"/>
</dbReference>
<reference evidence="1 2" key="1">
    <citation type="journal article" date="2018" name="BMC Genomics">
        <title>Genomic comparison of Trypanosoma conorhini and Trypanosoma rangeli to Trypanosoma cruzi strains of high and low virulence.</title>
        <authorList>
            <person name="Bradwell K.R."/>
            <person name="Koparde V.N."/>
            <person name="Matveyev A.V."/>
            <person name="Serrano M.G."/>
            <person name="Alves J.M."/>
            <person name="Parikh H."/>
            <person name="Huang B."/>
            <person name="Lee V."/>
            <person name="Espinosa-Alvarez O."/>
            <person name="Ortiz P.A."/>
            <person name="Costa-Martins A.G."/>
            <person name="Teixeira M.M."/>
            <person name="Buck G.A."/>
        </authorList>
    </citation>
    <scope>NUCLEOTIDE SEQUENCE [LARGE SCALE GENOMIC DNA]</scope>
    <source>
        <strain evidence="1 2">AM80</strain>
    </source>
</reference>
<comment type="caution">
    <text evidence="1">The sequence shown here is derived from an EMBL/GenBank/DDBJ whole genome shotgun (WGS) entry which is preliminary data.</text>
</comment>
<dbReference type="Proteomes" id="UP000283634">
    <property type="component" value="Unassembled WGS sequence"/>
</dbReference>
<evidence type="ECO:0000313" key="2">
    <source>
        <dbReference type="Proteomes" id="UP000283634"/>
    </source>
</evidence>
<dbReference type="AlphaFoldDB" id="A0A422N1M8"/>
<protein>
    <submittedName>
        <fullName evidence="1">Uncharacterized protein</fullName>
    </submittedName>
</protein>
<keyword evidence="2" id="KW-1185">Reference proteome</keyword>
<gene>
    <name evidence="1" type="ORF">TraAM80_08236</name>
</gene>
<dbReference type="GeneID" id="40332169"/>
<name>A0A422N1M8_TRYRA</name>